<dbReference type="InterPro" id="IPR016066">
    <property type="entry name" value="A-D-PHexomutase_CS"/>
</dbReference>
<dbReference type="CDD" id="cd05802">
    <property type="entry name" value="GlmM"/>
    <property type="match status" value="1"/>
</dbReference>
<comment type="function">
    <text evidence="6 8">Catalyzes the conversion of glucosamine-6-phosphate to glucosamine-1-phosphate.</text>
</comment>
<feature type="binding site" evidence="6">
    <location>
        <position position="284"/>
    </location>
    <ligand>
        <name>Mg(2+)</name>
        <dbReference type="ChEBI" id="CHEBI:18420"/>
    </ligand>
</feature>
<accession>A0ABR8IYE1</accession>
<evidence type="ECO:0000259" key="9">
    <source>
        <dbReference type="Pfam" id="PF00408"/>
    </source>
</evidence>
<evidence type="ECO:0000256" key="4">
    <source>
        <dbReference type="ARBA" id="ARBA00022842"/>
    </source>
</evidence>
<feature type="domain" description="Alpha-D-phosphohexomutase alpha/beta/alpha" evidence="11">
    <location>
        <begin position="208"/>
        <end position="293"/>
    </location>
</feature>
<dbReference type="InterPro" id="IPR050060">
    <property type="entry name" value="Phosphoglucosamine_mutase"/>
</dbReference>
<name>A0ABR8IYE1_9NOST</name>
<dbReference type="Pfam" id="PF02880">
    <property type="entry name" value="PGM_PMM_III"/>
    <property type="match status" value="1"/>
</dbReference>
<dbReference type="InterPro" id="IPR005846">
    <property type="entry name" value="A-D-PHexomutase_a/b/a-III"/>
</dbReference>
<proteinExistence type="inferred from homology"/>
<evidence type="ECO:0000256" key="5">
    <source>
        <dbReference type="ARBA" id="ARBA00023235"/>
    </source>
</evidence>
<comment type="PTM">
    <text evidence="6">Activated by phosphorylation.</text>
</comment>
<dbReference type="InterPro" id="IPR005845">
    <property type="entry name" value="A-D-PHexomutase_a/b/a-II"/>
</dbReference>
<reference evidence="13 14" key="1">
    <citation type="journal article" date="2020" name="ISME J.">
        <title>Comparative genomics reveals insights into cyanobacterial evolution and habitat adaptation.</title>
        <authorList>
            <person name="Chen M.Y."/>
            <person name="Teng W.K."/>
            <person name="Zhao L."/>
            <person name="Hu C.X."/>
            <person name="Zhou Y.K."/>
            <person name="Han B.P."/>
            <person name="Song L.R."/>
            <person name="Shu W.S."/>
        </authorList>
    </citation>
    <scope>NUCLEOTIDE SEQUENCE [LARGE SCALE GENOMIC DNA]</scope>
    <source>
        <strain evidence="13 14">FACHB-362</strain>
    </source>
</reference>
<feature type="domain" description="Alpha-D-phosphohexomutase C-terminal" evidence="9">
    <location>
        <begin position="416"/>
        <end position="481"/>
    </location>
</feature>
<protein>
    <recommendedName>
        <fullName evidence="6 8">Phosphoglucosamine mutase</fullName>
        <ecNumber evidence="6 8">5.4.2.10</ecNumber>
    </recommendedName>
</protein>
<comment type="caution">
    <text evidence="13">The sequence shown here is derived from an EMBL/GenBank/DDBJ whole genome shotgun (WGS) entry which is preliminary data.</text>
</comment>
<dbReference type="NCBIfam" id="TIGR01455">
    <property type="entry name" value="glmM"/>
    <property type="match status" value="1"/>
</dbReference>
<dbReference type="Gene3D" id="3.30.310.50">
    <property type="entry name" value="Alpha-D-phosphohexomutase, C-terminal domain"/>
    <property type="match status" value="1"/>
</dbReference>
<evidence type="ECO:0000259" key="12">
    <source>
        <dbReference type="Pfam" id="PF02880"/>
    </source>
</evidence>
<dbReference type="Pfam" id="PF02879">
    <property type="entry name" value="PGM_PMM_II"/>
    <property type="match status" value="1"/>
</dbReference>
<organism evidence="13 14">
    <name type="scientific">Anabaena catenula FACHB-362</name>
    <dbReference type="NCBI Taxonomy" id="2692877"/>
    <lineage>
        <taxon>Bacteria</taxon>
        <taxon>Bacillati</taxon>
        <taxon>Cyanobacteriota</taxon>
        <taxon>Cyanophyceae</taxon>
        <taxon>Nostocales</taxon>
        <taxon>Nostocaceae</taxon>
        <taxon>Anabaena</taxon>
    </lineage>
</organism>
<sequence>MVSSITRTQGWISEGSVAKSEELRTGIESSFALNPIPLPANPLFGTDGIRGKVGELLSAPLALQVGFWAGIVLRNHGAEVGPVIVGQDSRNSSDMLAMALSAGLTAAGLEVWYLGLCPTPCVAYLASMSDAIGGIMISASHNPPEDNGIKLFGANGAKLSPALQAEIEAGLRGKISPGAVVDQCGRHYSRTELIGHYSQALQQPLHPAVNLQGMKIVLDLAWGAAVGLAPSVFQQMGAEVICLHNEADGDRINVNCGSTHLDILQATVKQHNADIGFAFDGDADRVLAVDNTGREINGDYILYLWGCHLQQKQQLPDNLIISTVMANLGFEKAWQQLGGKLIRTAVGDQYVQAEMLRTGGMLGGEQSGHILCRHYGITGDGLLTALHIATVVKEAGVSLSEMVDQSFQTYPQLLRNVRVLDRERRLEWQNCQPVQNAIAQAEAAMGDTGRILVRASGTEPLIRVMVEAANAELANHWTNELVSQVQQHLA</sequence>
<comment type="similarity">
    <text evidence="1 6 7">Belongs to the phosphohexose mutase family.</text>
</comment>
<dbReference type="Pfam" id="PF00408">
    <property type="entry name" value="PGM_PMM_IV"/>
    <property type="match status" value="1"/>
</dbReference>
<dbReference type="SUPFAM" id="SSF53738">
    <property type="entry name" value="Phosphoglucomutase, first 3 domains"/>
    <property type="match status" value="3"/>
</dbReference>
<comment type="cofactor">
    <cofactor evidence="6">
        <name>Mg(2+)</name>
        <dbReference type="ChEBI" id="CHEBI:18420"/>
    </cofactor>
    <text evidence="6">Binds 1 Mg(2+) ion per subunit.</text>
</comment>
<evidence type="ECO:0000256" key="6">
    <source>
        <dbReference type="HAMAP-Rule" id="MF_01554"/>
    </source>
</evidence>
<evidence type="ECO:0000313" key="14">
    <source>
        <dbReference type="Proteomes" id="UP000660381"/>
    </source>
</evidence>
<keyword evidence="5 6" id="KW-0413">Isomerase</keyword>
<keyword evidence="14" id="KW-1185">Reference proteome</keyword>
<feature type="domain" description="Alpha-D-phosphohexomutase alpha/beta/alpha" evidence="10">
    <location>
        <begin position="43"/>
        <end position="171"/>
    </location>
</feature>
<evidence type="ECO:0000259" key="10">
    <source>
        <dbReference type="Pfam" id="PF02878"/>
    </source>
</evidence>
<evidence type="ECO:0000256" key="8">
    <source>
        <dbReference type="RuleBase" id="RU004327"/>
    </source>
</evidence>
<feature type="modified residue" description="Phosphoserine" evidence="6">
    <location>
        <position position="140"/>
    </location>
</feature>
<feature type="active site" description="Phosphoserine intermediate" evidence="6">
    <location>
        <position position="140"/>
    </location>
</feature>
<feature type="domain" description="Alpha-D-phosphohexomutase alpha/beta/alpha" evidence="12">
    <location>
        <begin position="297"/>
        <end position="410"/>
    </location>
</feature>
<dbReference type="InterPro" id="IPR036900">
    <property type="entry name" value="A-D-PHexomutase_C_sf"/>
</dbReference>
<dbReference type="PANTHER" id="PTHR42946">
    <property type="entry name" value="PHOSPHOHEXOSE MUTASE"/>
    <property type="match status" value="1"/>
</dbReference>
<evidence type="ECO:0000313" key="13">
    <source>
        <dbReference type="EMBL" id="MBD2690252.1"/>
    </source>
</evidence>
<dbReference type="InterPro" id="IPR005841">
    <property type="entry name" value="Alpha-D-phosphohexomutase_SF"/>
</dbReference>
<dbReference type="PROSITE" id="PS00710">
    <property type="entry name" value="PGM_PMM"/>
    <property type="match status" value="1"/>
</dbReference>
<dbReference type="Pfam" id="PF02878">
    <property type="entry name" value="PGM_PMM_I"/>
    <property type="match status" value="1"/>
</dbReference>
<dbReference type="EC" id="5.4.2.10" evidence="6 8"/>
<dbReference type="InterPro" id="IPR016055">
    <property type="entry name" value="A-D-PHexomutase_a/b/a-I/II/III"/>
</dbReference>
<dbReference type="EMBL" id="JACJTQ010000001">
    <property type="protein sequence ID" value="MBD2690252.1"/>
    <property type="molecule type" value="Genomic_DNA"/>
</dbReference>
<dbReference type="PANTHER" id="PTHR42946:SF1">
    <property type="entry name" value="PHOSPHOGLUCOMUTASE (ALPHA-D-GLUCOSE-1,6-BISPHOSPHATE-DEPENDENT)"/>
    <property type="match status" value="1"/>
</dbReference>
<keyword evidence="2 6" id="KW-0597">Phosphoprotein</keyword>
<dbReference type="HAMAP" id="MF_01554_B">
    <property type="entry name" value="GlmM_B"/>
    <property type="match status" value="1"/>
</dbReference>
<dbReference type="GO" id="GO:0008966">
    <property type="term" value="F:phosphoglucosamine mutase activity"/>
    <property type="evidence" value="ECO:0007669"/>
    <property type="project" value="UniProtKB-EC"/>
</dbReference>
<evidence type="ECO:0000256" key="7">
    <source>
        <dbReference type="RuleBase" id="RU004326"/>
    </source>
</evidence>
<comment type="catalytic activity">
    <reaction evidence="6 8">
        <text>alpha-D-glucosamine 1-phosphate = D-glucosamine 6-phosphate</text>
        <dbReference type="Rhea" id="RHEA:23424"/>
        <dbReference type="ChEBI" id="CHEBI:58516"/>
        <dbReference type="ChEBI" id="CHEBI:58725"/>
        <dbReference type="EC" id="5.4.2.10"/>
    </reaction>
</comment>
<feature type="binding site" evidence="6">
    <location>
        <position position="282"/>
    </location>
    <ligand>
        <name>Mg(2+)</name>
        <dbReference type="ChEBI" id="CHEBI:18420"/>
    </ligand>
</feature>
<dbReference type="Proteomes" id="UP000660381">
    <property type="component" value="Unassembled WGS sequence"/>
</dbReference>
<evidence type="ECO:0000259" key="11">
    <source>
        <dbReference type="Pfam" id="PF02879"/>
    </source>
</evidence>
<dbReference type="SUPFAM" id="SSF55957">
    <property type="entry name" value="Phosphoglucomutase, C-terminal domain"/>
    <property type="match status" value="1"/>
</dbReference>
<dbReference type="RefSeq" id="WP_190904874.1">
    <property type="nucleotide sequence ID" value="NZ_JACJTQ010000001.1"/>
</dbReference>
<dbReference type="InterPro" id="IPR005844">
    <property type="entry name" value="A-D-PHexomutase_a/b/a-I"/>
</dbReference>
<keyword evidence="4 6" id="KW-0460">Magnesium</keyword>
<gene>
    <name evidence="6" type="primary">glmM</name>
    <name evidence="13" type="ORF">H6G68_00530</name>
</gene>
<dbReference type="Gene3D" id="3.40.120.10">
    <property type="entry name" value="Alpha-D-Glucose-1,6-Bisphosphate, subunit A, domain 3"/>
    <property type="match status" value="3"/>
</dbReference>
<evidence type="ECO:0000256" key="3">
    <source>
        <dbReference type="ARBA" id="ARBA00022723"/>
    </source>
</evidence>
<dbReference type="InterPro" id="IPR006352">
    <property type="entry name" value="GlmM_bact"/>
</dbReference>
<keyword evidence="3 6" id="KW-0479">Metal-binding</keyword>
<evidence type="ECO:0000256" key="1">
    <source>
        <dbReference type="ARBA" id="ARBA00010231"/>
    </source>
</evidence>
<dbReference type="InterPro" id="IPR005843">
    <property type="entry name" value="A-D-PHexomutase_C"/>
</dbReference>
<evidence type="ECO:0000256" key="2">
    <source>
        <dbReference type="ARBA" id="ARBA00022553"/>
    </source>
</evidence>
<dbReference type="PRINTS" id="PR00509">
    <property type="entry name" value="PGMPMM"/>
</dbReference>
<feature type="binding site" evidence="6">
    <location>
        <position position="280"/>
    </location>
    <ligand>
        <name>Mg(2+)</name>
        <dbReference type="ChEBI" id="CHEBI:18420"/>
    </ligand>
</feature>
<feature type="binding site" description="via phosphate group" evidence="6">
    <location>
        <position position="140"/>
    </location>
    <ligand>
        <name>Mg(2+)</name>
        <dbReference type="ChEBI" id="CHEBI:18420"/>
    </ligand>
</feature>